<evidence type="ECO:0000313" key="1">
    <source>
        <dbReference type="EMBL" id="CAK1584892.1"/>
    </source>
</evidence>
<comment type="caution">
    <text evidence="1">The sequence shown here is derived from an EMBL/GenBank/DDBJ whole genome shotgun (WGS) entry which is preliminary data.</text>
</comment>
<sequence>MLEKNERCNINLTAAAETLRVQSLKDSMYREFSCFVSNEHLTTLWFTITEKLAFNVIFVKLRLLATEFDDIVEEYSAYDGNIEDAFMKFLQESRNTIKPKETW</sequence>
<gene>
    <name evidence="1" type="ORF">PARMNEM_LOCUS6055</name>
</gene>
<evidence type="ECO:0000313" key="2">
    <source>
        <dbReference type="Proteomes" id="UP001314205"/>
    </source>
</evidence>
<dbReference type="EMBL" id="CAVLGL010000068">
    <property type="protein sequence ID" value="CAK1584892.1"/>
    <property type="molecule type" value="Genomic_DNA"/>
</dbReference>
<accession>A0AAV1KRX5</accession>
<dbReference type="Proteomes" id="UP001314205">
    <property type="component" value="Unassembled WGS sequence"/>
</dbReference>
<dbReference type="AlphaFoldDB" id="A0AAV1KRX5"/>
<reference evidence="1 2" key="1">
    <citation type="submission" date="2023-11" db="EMBL/GenBank/DDBJ databases">
        <authorList>
            <person name="Hedman E."/>
            <person name="Englund M."/>
            <person name="Stromberg M."/>
            <person name="Nyberg Akerstrom W."/>
            <person name="Nylinder S."/>
            <person name="Jareborg N."/>
            <person name="Kallberg Y."/>
            <person name="Kronander E."/>
        </authorList>
    </citation>
    <scope>NUCLEOTIDE SEQUENCE [LARGE SCALE GENOMIC DNA]</scope>
</reference>
<protein>
    <submittedName>
        <fullName evidence="1">Uncharacterized protein</fullName>
    </submittedName>
</protein>
<organism evidence="1 2">
    <name type="scientific">Parnassius mnemosyne</name>
    <name type="common">clouded apollo</name>
    <dbReference type="NCBI Taxonomy" id="213953"/>
    <lineage>
        <taxon>Eukaryota</taxon>
        <taxon>Metazoa</taxon>
        <taxon>Ecdysozoa</taxon>
        <taxon>Arthropoda</taxon>
        <taxon>Hexapoda</taxon>
        <taxon>Insecta</taxon>
        <taxon>Pterygota</taxon>
        <taxon>Neoptera</taxon>
        <taxon>Endopterygota</taxon>
        <taxon>Lepidoptera</taxon>
        <taxon>Glossata</taxon>
        <taxon>Ditrysia</taxon>
        <taxon>Papilionoidea</taxon>
        <taxon>Papilionidae</taxon>
        <taxon>Parnassiinae</taxon>
        <taxon>Parnassini</taxon>
        <taxon>Parnassius</taxon>
        <taxon>Driopa</taxon>
    </lineage>
</organism>
<proteinExistence type="predicted"/>
<keyword evidence="2" id="KW-1185">Reference proteome</keyword>
<name>A0AAV1KRX5_9NEOP</name>